<dbReference type="AlphaFoldDB" id="A0AA40EXU6"/>
<evidence type="ECO:0000256" key="6">
    <source>
        <dbReference type="ARBA" id="ARBA00023002"/>
    </source>
</evidence>
<keyword evidence="15" id="KW-1185">Reference proteome</keyword>
<evidence type="ECO:0000313" key="15">
    <source>
        <dbReference type="Proteomes" id="UP001172159"/>
    </source>
</evidence>
<dbReference type="GO" id="GO:0052716">
    <property type="term" value="F:hydroquinone:oxygen oxidoreductase activity"/>
    <property type="evidence" value="ECO:0007669"/>
    <property type="project" value="UniProtKB-EC"/>
</dbReference>
<dbReference type="Pfam" id="PF07731">
    <property type="entry name" value="Cu-oxidase_2"/>
    <property type="match status" value="1"/>
</dbReference>
<comment type="caution">
    <text evidence="14">The sequence shown here is derived from an EMBL/GenBank/DDBJ whole genome shotgun (WGS) entry which is preliminary data.</text>
</comment>
<name>A0AA40EXU6_9PEZI</name>
<evidence type="ECO:0000256" key="7">
    <source>
        <dbReference type="ARBA" id="ARBA00023008"/>
    </source>
</evidence>
<dbReference type="InterPro" id="IPR033138">
    <property type="entry name" value="Cu_oxidase_CS"/>
</dbReference>
<sequence>MLWLTSQASVAGWSALLAALPLVAASPAPSPVIHLLPRQTIIPGGKPCGQNNATNRQCWKNNWNISTDYDHINPPAFNNRVYDFHITNVTNWLGPDGVRKPAMLINIPTFSDYPVCSCRFNFTTDQFPGPTIEADWGDYVIVNVYNDMQDNGTSIHWHGIRQYGESNQDGANGVTECPIPPGSMKTYDFHVTQYGTSWYHSHYSNQYGNGVVGALIVRGPAAANYDIDLGPYMINDYYHETADRLHLRAELVSNGPPPDSDNILFRGKNIHPLGASRGGSYDRLTLTPGKKHLLRLINASVDNSFVVSLVGHNFTVITNDLVAINPVVRSSLFLAVGQRYDVIIEANQPVGNYWLNATLEANNNCGRSRNPFPAAIISYQGASTTALPTNRGTPRVVTCNGETGFSPILTRTVPSTAFAGSAVGTLPIDLQFPNHGRGQVFEWRVKNTPINVEWDHPILEYILEGNSSWPGQANLIDVPQADQWVFWVIQNDFALPHPIHLHGHDFLTLGIGAGTFNVNTMKSQLNFNNPIRRDVVQMPGNSWLVIGYKTDNPGVWLMHCHIGWHVAMGLGVQFLERKDEIRRMMPLDQLVPNCEAWRRYAKTSPYLPKIDSGLRRREGEELEKRKPAVRRIA</sequence>
<dbReference type="InterPro" id="IPR011706">
    <property type="entry name" value="Cu-oxidase_C"/>
</dbReference>
<feature type="domain" description="Plastocyanin-like" evidence="11">
    <location>
        <begin position="232"/>
        <end position="382"/>
    </location>
</feature>
<dbReference type="InterPro" id="IPR045087">
    <property type="entry name" value="Cu-oxidase_fam"/>
</dbReference>
<evidence type="ECO:0000259" key="13">
    <source>
        <dbReference type="Pfam" id="PF07732"/>
    </source>
</evidence>
<keyword evidence="9" id="KW-0439">Lignin degradation</keyword>
<keyword evidence="5" id="KW-0479">Metal-binding</keyword>
<dbReference type="InterPro" id="IPR002355">
    <property type="entry name" value="Cu_oxidase_Cu_BS"/>
</dbReference>
<comment type="cofactor">
    <cofactor evidence="2">
        <name>Cu cation</name>
        <dbReference type="ChEBI" id="CHEBI:23378"/>
    </cofactor>
</comment>
<accession>A0AA40EXU6</accession>
<dbReference type="CDD" id="cd13901">
    <property type="entry name" value="CuRO_3_MaLCC_like"/>
    <property type="match status" value="1"/>
</dbReference>
<dbReference type="Proteomes" id="UP001172159">
    <property type="component" value="Unassembled WGS sequence"/>
</dbReference>
<dbReference type="InterPro" id="IPR001117">
    <property type="entry name" value="Cu-oxidase_2nd"/>
</dbReference>
<keyword evidence="6" id="KW-0560">Oxidoreductase</keyword>
<dbReference type="Gene3D" id="2.60.40.420">
    <property type="entry name" value="Cupredoxins - blue copper proteins"/>
    <property type="match status" value="3"/>
</dbReference>
<dbReference type="PANTHER" id="PTHR11709:SF87">
    <property type="entry name" value="LACCASE"/>
    <property type="match status" value="1"/>
</dbReference>
<keyword evidence="8" id="KW-0325">Glycoprotein</keyword>
<evidence type="ECO:0000256" key="4">
    <source>
        <dbReference type="ARBA" id="ARBA00012297"/>
    </source>
</evidence>
<dbReference type="GO" id="GO:0005507">
    <property type="term" value="F:copper ion binding"/>
    <property type="evidence" value="ECO:0007669"/>
    <property type="project" value="InterPro"/>
</dbReference>
<dbReference type="CDD" id="cd13854">
    <property type="entry name" value="CuRO_1_MaLCC_like"/>
    <property type="match status" value="1"/>
</dbReference>
<evidence type="ECO:0000256" key="1">
    <source>
        <dbReference type="ARBA" id="ARBA00000349"/>
    </source>
</evidence>
<feature type="domain" description="Plastocyanin-like" evidence="13">
    <location>
        <begin position="124"/>
        <end position="220"/>
    </location>
</feature>
<feature type="chain" id="PRO_5041292001" description="laccase" evidence="10">
    <location>
        <begin position="26"/>
        <end position="633"/>
    </location>
</feature>
<feature type="signal peptide" evidence="10">
    <location>
        <begin position="1"/>
        <end position="25"/>
    </location>
</feature>
<evidence type="ECO:0000259" key="12">
    <source>
        <dbReference type="Pfam" id="PF07731"/>
    </source>
</evidence>
<dbReference type="GO" id="GO:0046274">
    <property type="term" value="P:lignin catabolic process"/>
    <property type="evidence" value="ECO:0007669"/>
    <property type="project" value="UniProtKB-KW"/>
</dbReference>
<evidence type="ECO:0000256" key="10">
    <source>
        <dbReference type="SAM" id="SignalP"/>
    </source>
</evidence>
<dbReference type="InterPro" id="IPR008972">
    <property type="entry name" value="Cupredoxin"/>
</dbReference>
<dbReference type="FunFam" id="2.60.40.420:FF:000046">
    <property type="entry name" value="Multicopper oxidase"/>
    <property type="match status" value="1"/>
</dbReference>
<feature type="domain" description="Plastocyanin-like" evidence="12">
    <location>
        <begin position="458"/>
        <end position="579"/>
    </location>
</feature>
<dbReference type="EMBL" id="JAUKTV010000001">
    <property type="protein sequence ID" value="KAK0747396.1"/>
    <property type="molecule type" value="Genomic_DNA"/>
</dbReference>
<dbReference type="EC" id="1.10.3.2" evidence="4"/>
<dbReference type="PROSITE" id="PS00080">
    <property type="entry name" value="MULTICOPPER_OXIDASE2"/>
    <property type="match status" value="1"/>
</dbReference>
<keyword evidence="7" id="KW-0186">Copper</keyword>
<gene>
    <name evidence="14" type="ORF">B0T21DRAFT_278557</name>
</gene>
<organism evidence="14 15">
    <name type="scientific">Apiosordaria backusii</name>
    <dbReference type="NCBI Taxonomy" id="314023"/>
    <lineage>
        <taxon>Eukaryota</taxon>
        <taxon>Fungi</taxon>
        <taxon>Dikarya</taxon>
        <taxon>Ascomycota</taxon>
        <taxon>Pezizomycotina</taxon>
        <taxon>Sordariomycetes</taxon>
        <taxon>Sordariomycetidae</taxon>
        <taxon>Sordariales</taxon>
        <taxon>Lasiosphaeriaceae</taxon>
        <taxon>Apiosordaria</taxon>
    </lineage>
</organism>
<dbReference type="FunFam" id="2.60.40.420:FF:000045">
    <property type="entry name" value="Laccase 2"/>
    <property type="match status" value="1"/>
</dbReference>
<dbReference type="PROSITE" id="PS00079">
    <property type="entry name" value="MULTICOPPER_OXIDASE1"/>
    <property type="match status" value="1"/>
</dbReference>
<comment type="catalytic activity">
    <reaction evidence="1">
        <text>4 hydroquinone + O2 = 4 benzosemiquinone + 2 H2O</text>
        <dbReference type="Rhea" id="RHEA:11276"/>
        <dbReference type="ChEBI" id="CHEBI:15377"/>
        <dbReference type="ChEBI" id="CHEBI:15379"/>
        <dbReference type="ChEBI" id="CHEBI:17594"/>
        <dbReference type="ChEBI" id="CHEBI:17977"/>
        <dbReference type="EC" id="1.10.3.2"/>
    </reaction>
</comment>
<evidence type="ECO:0000256" key="3">
    <source>
        <dbReference type="ARBA" id="ARBA00010609"/>
    </source>
</evidence>
<dbReference type="CDD" id="cd13880">
    <property type="entry name" value="CuRO_2_MaLCC_like"/>
    <property type="match status" value="1"/>
</dbReference>
<evidence type="ECO:0000259" key="11">
    <source>
        <dbReference type="Pfam" id="PF00394"/>
    </source>
</evidence>
<comment type="similarity">
    <text evidence="3">Belongs to the multicopper oxidase family.</text>
</comment>
<dbReference type="SUPFAM" id="SSF49503">
    <property type="entry name" value="Cupredoxins"/>
    <property type="match status" value="3"/>
</dbReference>
<evidence type="ECO:0000256" key="8">
    <source>
        <dbReference type="ARBA" id="ARBA00023180"/>
    </source>
</evidence>
<evidence type="ECO:0000256" key="9">
    <source>
        <dbReference type="ARBA" id="ARBA00023185"/>
    </source>
</evidence>
<proteinExistence type="inferred from homology"/>
<dbReference type="InterPro" id="IPR011707">
    <property type="entry name" value="Cu-oxidase-like_N"/>
</dbReference>
<evidence type="ECO:0000313" key="14">
    <source>
        <dbReference type="EMBL" id="KAK0747396.1"/>
    </source>
</evidence>
<dbReference type="Pfam" id="PF00394">
    <property type="entry name" value="Cu-oxidase"/>
    <property type="match status" value="1"/>
</dbReference>
<dbReference type="Pfam" id="PF07732">
    <property type="entry name" value="Cu-oxidase_3"/>
    <property type="match status" value="1"/>
</dbReference>
<reference evidence="14" key="1">
    <citation type="submission" date="2023-06" db="EMBL/GenBank/DDBJ databases">
        <title>Genome-scale phylogeny and comparative genomics of the fungal order Sordariales.</title>
        <authorList>
            <consortium name="Lawrence Berkeley National Laboratory"/>
            <person name="Hensen N."/>
            <person name="Bonometti L."/>
            <person name="Westerberg I."/>
            <person name="Brannstrom I.O."/>
            <person name="Guillou S."/>
            <person name="Cros-Aarteil S."/>
            <person name="Calhoun S."/>
            <person name="Haridas S."/>
            <person name="Kuo A."/>
            <person name="Mondo S."/>
            <person name="Pangilinan J."/>
            <person name="Riley R."/>
            <person name="Labutti K."/>
            <person name="Andreopoulos B."/>
            <person name="Lipzen A."/>
            <person name="Chen C."/>
            <person name="Yanf M."/>
            <person name="Daum C."/>
            <person name="Ng V."/>
            <person name="Clum A."/>
            <person name="Steindorff A."/>
            <person name="Ohm R."/>
            <person name="Martin F."/>
            <person name="Silar P."/>
            <person name="Natvig D."/>
            <person name="Lalanne C."/>
            <person name="Gautier V."/>
            <person name="Ament-Velasquez S.L."/>
            <person name="Kruys A."/>
            <person name="Hutchinson M.I."/>
            <person name="Powell A.J."/>
            <person name="Barry K."/>
            <person name="Miller A.N."/>
            <person name="Grigoriev I.V."/>
            <person name="Debuchy R."/>
            <person name="Gladieux P."/>
            <person name="Thoren M.H."/>
            <person name="Johannesson H."/>
        </authorList>
    </citation>
    <scope>NUCLEOTIDE SEQUENCE</scope>
    <source>
        <strain evidence="14">CBS 540.89</strain>
    </source>
</reference>
<keyword evidence="10" id="KW-0732">Signal</keyword>
<dbReference type="PANTHER" id="PTHR11709">
    <property type="entry name" value="MULTI-COPPER OXIDASE"/>
    <property type="match status" value="1"/>
</dbReference>
<evidence type="ECO:0000256" key="5">
    <source>
        <dbReference type="ARBA" id="ARBA00022723"/>
    </source>
</evidence>
<evidence type="ECO:0000256" key="2">
    <source>
        <dbReference type="ARBA" id="ARBA00001935"/>
    </source>
</evidence>
<protein>
    <recommendedName>
        <fullName evidence="4">laccase</fullName>
        <ecNumber evidence="4">1.10.3.2</ecNumber>
    </recommendedName>
</protein>